<accession>A0A6C1B755</accession>
<evidence type="ECO:0000256" key="1">
    <source>
        <dbReference type="ARBA" id="ARBA00010062"/>
    </source>
</evidence>
<dbReference type="SUPFAM" id="SSF53822">
    <property type="entry name" value="Periplasmic binding protein-like I"/>
    <property type="match status" value="1"/>
</dbReference>
<gene>
    <name evidence="5" type="ORF">G3580_17165</name>
</gene>
<sequence length="377" mass="38901">MGRHMRAAMVTAGACLVTGLAHAQIVVGVVLSLSGPAAPVGRVQQAVVAHLPARIGDETVRYMVRDDASDPARAVVVATEVLDAGADLILGTTSVAASRALVPLVAARGVPLISPAALPLREVGTGAPGHWAFRTAPDDWLMAAAIVAHLRDHGHRRVGFLGFDDSYGAHWATVFGALADVRGLDVVSQHRFHPGGDDLGAAVARILAAHPEAVMVAAAGSAAVDVVAALRGAGFSGPIYQTQAVAVAAFIDACAGRCDQVFVPASPARVVMQLPADSPLREAGMAYRDQLGARAGPFGAALWDAGRLFAQAAATALTRARPGEAAFRVALRDGLEQVRALAGANGVYSMSAGDHVGLDQRAGWMVRIVDGRWQRAD</sequence>
<dbReference type="Pfam" id="PF13458">
    <property type="entry name" value="Peripla_BP_6"/>
    <property type="match status" value="1"/>
</dbReference>
<evidence type="ECO:0000313" key="5">
    <source>
        <dbReference type="EMBL" id="QID19193.1"/>
    </source>
</evidence>
<dbReference type="PANTHER" id="PTHR30483:SF38">
    <property type="entry name" value="BLR7848 PROTEIN"/>
    <property type="match status" value="1"/>
</dbReference>
<proteinExistence type="inferred from homology"/>
<dbReference type="EMBL" id="CP048836">
    <property type="protein sequence ID" value="QID19193.1"/>
    <property type="molecule type" value="Genomic_DNA"/>
</dbReference>
<dbReference type="Gene3D" id="3.40.50.2300">
    <property type="match status" value="2"/>
</dbReference>
<feature type="chain" id="PRO_5025416656" evidence="3">
    <location>
        <begin position="24"/>
        <end position="377"/>
    </location>
</feature>
<name>A0A6C1B755_9RHOO</name>
<protein>
    <submittedName>
        <fullName evidence="5">ABC transporter substrate-binding protein</fullName>
    </submittedName>
</protein>
<keyword evidence="6" id="KW-1185">Reference proteome</keyword>
<dbReference type="Proteomes" id="UP000501991">
    <property type="component" value="Chromosome"/>
</dbReference>
<organism evidence="5 6">
    <name type="scientific">Nitrogeniibacter mangrovi</name>
    <dbReference type="NCBI Taxonomy" id="2016596"/>
    <lineage>
        <taxon>Bacteria</taxon>
        <taxon>Pseudomonadati</taxon>
        <taxon>Pseudomonadota</taxon>
        <taxon>Betaproteobacteria</taxon>
        <taxon>Rhodocyclales</taxon>
        <taxon>Zoogloeaceae</taxon>
        <taxon>Nitrogeniibacter</taxon>
    </lineage>
</organism>
<feature type="signal peptide" evidence="3">
    <location>
        <begin position="1"/>
        <end position="23"/>
    </location>
</feature>
<dbReference type="InterPro" id="IPR028081">
    <property type="entry name" value="Leu-bd"/>
</dbReference>
<dbReference type="RefSeq" id="WP_173767562.1">
    <property type="nucleotide sequence ID" value="NZ_CP048836.1"/>
</dbReference>
<dbReference type="PANTHER" id="PTHR30483">
    <property type="entry name" value="LEUCINE-SPECIFIC-BINDING PROTEIN"/>
    <property type="match status" value="1"/>
</dbReference>
<evidence type="ECO:0000259" key="4">
    <source>
        <dbReference type="Pfam" id="PF13458"/>
    </source>
</evidence>
<comment type="similarity">
    <text evidence="1">Belongs to the leucine-binding protein family.</text>
</comment>
<evidence type="ECO:0000256" key="2">
    <source>
        <dbReference type="ARBA" id="ARBA00022729"/>
    </source>
</evidence>
<keyword evidence="2 3" id="KW-0732">Signal</keyword>
<dbReference type="InterPro" id="IPR028082">
    <property type="entry name" value="Peripla_BP_I"/>
</dbReference>
<reference evidence="5 6" key="1">
    <citation type="submission" date="2020-02" db="EMBL/GenBank/DDBJ databases">
        <title>Nitrogenibacter mangrovi gen. nov., sp. nov. isolated from mangrove sediment, a denitrifying betaproteobacterium.</title>
        <authorList>
            <person name="Liao H."/>
            <person name="Tian Y."/>
        </authorList>
    </citation>
    <scope>NUCLEOTIDE SEQUENCE [LARGE SCALE GENOMIC DNA]</scope>
    <source>
        <strain evidence="5 6">M9-3-2</strain>
    </source>
</reference>
<dbReference type="AlphaFoldDB" id="A0A6C1B755"/>
<feature type="domain" description="Leucine-binding protein" evidence="4">
    <location>
        <begin position="25"/>
        <end position="369"/>
    </location>
</feature>
<evidence type="ECO:0000313" key="6">
    <source>
        <dbReference type="Proteomes" id="UP000501991"/>
    </source>
</evidence>
<dbReference type="InterPro" id="IPR051010">
    <property type="entry name" value="BCAA_transport"/>
</dbReference>
<dbReference type="KEGG" id="azq:G3580_17165"/>
<evidence type="ECO:0000256" key="3">
    <source>
        <dbReference type="SAM" id="SignalP"/>
    </source>
</evidence>